<dbReference type="GO" id="GO:0000455">
    <property type="term" value="P:enzyme-directed rRNA pseudouridine synthesis"/>
    <property type="evidence" value="ECO:0007669"/>
    <property type="project" value="UniProtKB-UniRule"/>
</dbReference>
<protein>
    <recommendedName>
        <fullName evidence="6">18S rRNA aminocarboxypropyltransferase</fullName>
        <ecNumber evidence="6">2.5.1.157</ecNumber>
    </recommendedName>
</protein>
<keyword evidence="6" id="KW-0539">Nucleus</keyword>
<keyword evidence="4 6" id="KW-0808">Transferase</keyword>
<evidence type="ECO:0000256" key="6">
    <source>
        <dbReference type="HAMAP-Rule" id="MF_03146"/>
    </source>
</evidence>
<dbReference type="EMBL" id="JAPEUY010000015">
    <property type="protein sequence ID" value="KAJ4365850.1"/>
    <property type="molecule type" value="Genomic_DNA"/>
</dbReference>
<reference evidence="10" key="1">
    <citation type="submission" date="2022-10" db="EMBL/GenBank/DDBJ databases">
        <title>Tapping the CABI collections for fungal endophytes: first genome assemblies for Collariella, Neodidymelliopsis, Ascochyta clinopodiicola, Didymella pomorum, Didymosphaeria variabile, Neocosmospora piperis and Neocucurbitaria cava.</title>
        <authorList>
            <person name="Hill R."/>
        </authorList>
    </citation>
    <scope>NUCLEOTIDE SEQUENCE</scope>
    <source>
        <strain evidence="10">IMI 356814</strain>
    </source>
</reference>
<keyword evidence="11" id="KW-1185">Reference proteome</keyword>
<comment type="catalytic activity">
    <reaction evidence="6">
        <text>an N(1)-methylpseudouridine in rRNA + S-adenosyl-L-methionine = N(1)-methyl-N(3)-[(3S)-3-amino-3-carboxypropyl]pseudouridine in rRNA + S-methyl-5'-thioadenosine + H(+)</text>
        <dbReference type="Rhea" id="RHEA:63296"/>
        <dbReference type="Rhea" id="RHEA-COMP:11634"/>
        <dbReference type="Rhea" id="RHEA-COMP:16310"/>
        <dbReference type="ChEBI" id="CHEBI:15378"/>
        <dbReference type="ChEBI" id="CHEBI:17509"/>
        <dbReference type="ChEBI" id="CHEBI:59789"/>
        <dbReference type="ChEBI" id="CHEBI:74890"/>
        <dbReference type="ChEBI" id="CHEBI:146234"/>
        <dbReference type="EC" id="2.5.1.157"/>
    </reaction>
</comment>
<proteinExistence type="inferred from homology"/>
<evidence type="ECO:0000313" key="11">
    <source>
        <dbReference type="Proteomes" id="UP001140560"/>
    </source>
</evidence>
<keyword evidence="5 6" id="KW-0949">S-adenosyl-L-methionine</keyword>
<feature type="compositionally biased region" description="Polar residues" evidence="7">
    <location>
        <begin position="373"/>
        <end position="387"/>
    </location>
</feature>
<feature type="binding site" evidence="6">
    <location>
        <position position="136"/>
    </location>
    <ligand>
        <name>S-adenosyl-L-methionine</name>
        <dbReference type="ChEBI" id="CHEBI:59789"/>
    </ligand>
</feature>
<evidence type="ECO:0000256" key="5">
    <source>
        <dbReference type="ARBA" id="ARBA00022691"/>
    </source>
</evidence>
<comment type="subcellular location">
    <subcellularLocation>
        <location evidence="6">Cytoplasm</location>
    </subcellularLocation>
    <subcellularLocation>
        <location evidence="6">Nucleus</location>
    </subcellularLocation>
</comment>
<feature type="binding site" evidence="6">
    <location>
        <position position="65"/>
    </location>
    <ligand>
        <name>S-adenosyl-L-methionine</name>
        <dbReference type="ChEBI" id="CHEBI:59789"/>
    </ligand>
</feature>
<comment type="caution">
    <text evidence="10">The sequence shown here is derived from an EMBL/GenBank/DDBJ whole genome shotgun (WGS) entry which is preliminary data.</text>
</comment>
<dbReference type="PANTHER" id="PTHR20426">
    <property type="entry name" value="RIBOSOME BIOGENESIS PROTEIN TSR3 HOMOLOG"/>
    <property type="match status" value="1"/>
</dbReference>
<feature type="binding site" evidence="6">
    <location>
        <position position="113"/>
    </location>
    <ligand>
        <name>S-adenosyl-L-methionine</name>
        <dbReference type="ChEBI" id="CHEBI:59789"/>
    </ligand>
</feature>
<dbReference type="PANTHER" id="PTHR20426:SF0">
    <property type="entry name" value="18S RRNA AMINOCARBOXYPROPYLTRANSFERASE"/>
    <property type="match status" value="1"/>
</dbReference>
<feature type="compositionally biased region" description="Acidic residues" evidence="7">
    <location>
        <begin position="246"/>
        <end position="272"/>
    </location>
</feature>
<dbReference type="GO" id="GO:1904047">
    <property type="term" value="F:S-adenosyl-L-methionine binding"/>
    <property type="evidence" value="ECO:0007669"/>
    <property type="project" value="UniProtKB-UniRule"/>
</dbReference>
<organism evidence="10 11">
    <name type="scientific">Neocucurbitaria cava</name>
    <dbReference type="NCBI Taxonomy" id="798079"/>
    <lineage>
        <taxon>Eukaryota</taxon>
        <taxon>Fungi</taxon>
        <taxon>Dikarya</taxon>
        <taxon>Ascomycota</taxon>
        <taxon>Pezizomycotina</taxon>
        <taxon>Dothideomycetes</taxon>
        <taxon>Pleosporomycetidae</taxon>
        <taxon>Pleosporales</taxon>
        <taxon>Pleosporineae</taxon>
        <taxon>Cucurbitariaceae</taxon>
        <taxon>Neocucurbitaria</taxon>
    </lineage>
</organism>
<evidence type="ECO:0000256" key="3">
    <source>
        <dbReference type="ARBA" id="ARBA00022552"/>
    </source>
</evidence>
<keyword evidence="3 6" id="KW-0698">rRNA processing</keyword>
<feature type="region of interest" description="Disordered" evidence="7">
    <location>
        <begin position="1"/>
        <end position="44"/>
    </location>
</feature>
<gene>
    <name evidence="6 10" type="primary">TSR3</name>
    <name evidence="10" type="ORF">N0V83_008471</name>
</gene>
<evidence type="ECO:0000259" key="9">
    <source>
        <dbReference type="Pfam" id="PF04068"/>
    </source>
</evidence>
<accession>A0A9W8Y2E3</accession>
<sequence>MVRHKKDFKSNNKYSNKPAKARGPPRPRRESDADQEQDAANPRAAKPAYKAACWDLGHCDAKRCSGKRLMRLGMMRELHVGQKFAGIVVSPKAKRIVSREDKDLMEQYGAAVVEASWKRIDEVPFGRIGGKCERLLPYLVAANPTNYGKPWRLNCVEALASCYYICGRPEWAESILETFSYGRAFLDINAALLKRYAACENEEQIKKAEEVWLAKIENEWKEQREEGAEEEDEWAGGNMNRRIIDESDEDDDEEEDGEDKNDDEDEEEEEEKIDPRNPYNIPESSDDEEEMAELRRRVLASKPFSNPAPKHANDDDDDDEKKAPQRIPRTEPAPAPAPANKSKDEEEEEEDDSDPPEENDAGDDEFDSFMAAQPTTDRTGITSTQRSKAMDKTYKATFSSGAVKAPSKQGY</sequence>
<comment type="catalytic activity">
    <reaction evidence="6">
        <text>N(1)-methylpseudouridine(1191) in yeast 18S rRNA + S-adenosyl-L-methionine = N(1)-methyl-N(3)-[(3S)-3-amino-3-carboxypropyl]pseudouridine(1191) in yeast 18S rRNA + S-methyl-5'-thioadenosine + H(+)</text>
        <dbReference type="Rhea" id="RHEA:63300"/>
        <dbReference type="Rhea" id="RHEA-COMP:13852"/>
        <dbReference type="Rhea" id="RHEA-COMP:16309"/>
        <dbReference type="ChEBI" id="CHEBI:15378"/>
        <dbReference type="ChEBI" id="CHEBI:17509"/>
        <dbReference type="ChEBI" id="CHEBI:59789"/>
        <dbReference type="ChEBI" id="CHEBI:74890"/>
        <dbReference type="ChEBI" id="CHEBI:146234"/>
    </reaction>
</comment>
<feature type="compositionally biased region" description="Acidic residues" evidence="7">
    <location>
        <begin position="345"/>
        <end position="367"/>
    </location>
</feature>
<evidence type="ECO:0000259" key="8">
    <source>
        <dbReference type="Pfam" id="PF04034"/>
    </source>
</evidence>
<dbReference type="InterPro" id="IPR022968">
    <property type="entry name" value="Tsr3-like"/>
</dbReference>
<dbReference type="Pfam" id="PF04034">
    <property type="entry name" value="Ribo_biogen_C"/>
    <property type="match status" value="1"/>
</dbReference>
<evidence type="ECO:0000313" key="10">
    <source>
        <dbReference type="EMBL" id="KAJ4365850.1"/>
    </source>
</evidence>
<dbReference type="InterPro" id="IPR007209">
    <property type="entry name" value="RNaseL-inhib-like_metal-bd_dom"/>
</dbReference>
<evidence type="ECO:0000256" key="2">
    <source>
        <dbReference type="ARBA" id="ARBA00022517"/>
    </source>
</evidence>
<dbReference type="GO" id="GO:0106388">
    <property type="term" value="F:rRNA small subunit aminocarboxypropyltransferase activity"/>
    <property type="evidence" value="ECO:0007669"/>
    <property type="project" value="UniProtKB-EC"/>
</dbReference>
<dbReference type="GO" id="GO:0005634">
    <property type="term" value="C:nucleus"/>
    <property type="evidence" value="ECO:0007669"/>
    <property type="project" value="UniProtKB-SubCell"/>
</dbReference>
<comment type="function">
    <text evidence="6">Aminocarboxypropyltransferase that catalyzes the aminocarboxypropyl transfer on pseudouridine at position 1191 (Psi1191) in 18S rRNA. It constitutes the last step in biosynthesis of the hypermodified N1-methyl-N3-(3-amino-3-carboxypropyl) pseudouridine (m1acp3-Psi) conserved in eukaryotic 18S rRNA.</text>
</comment>
<dbReference type="Proteomes" id="UP001140560">
    <property type="component" value="Unassembled WGS sequence"/>
</dbReference>
<evidence type="ECO:0000256" key="1">
    <source>
        <dbReference type="ARBA" id="ARBA00022490"/>
    </source>
</evidence>
<dbReference type="OrthoDB" id="10262062at2759"/>
<name>A0A9W8Y2E3_9PLEO</name>
<dbReference type="HAMAP" id="MF_01116">
    <property type="entry name" value="TSR3"/>
    <property type="match status" value="1"/>
</dbReference>
<comment type="similarity">
    <text evidence="6">Belongs to the TDD superfamily. TSR3 family.</text>
</comment>
<evidence type="ECO:0000256" key="7">
    <source>
        <dbReference type="SAM" id="MobiDB-lite"/>
    </source>
</evidence>
<dbReference type="Pfam" id="PF04068">
    <property type="entry name" value="Fer4_RLI"/>
    <property type="match status" value="1"/>
</dbReference>
<feature type="region of interest" description="Disordered" evidence="7">
    <location>
        <begin position="221"/>
        <end position="411"/>
    </location>
</feature>
<evidence type="ECO:0000256" key="4">
    <source>
        <dbReference type="ARBA" id="ARBA00022679"/>
    </source>
</evidence>
<feature type="domain" description="16S/18S rRNA aminocarboxypropyltransferase Tsr3 C-terminal" evidence="8">
    <location>
        <begin position="87"/>
        <end position="212"/>
    </location>
</feature>
<dbReference type="InterPro" id="IPR007177">
    <property type="entry name" value="Tsr3_C"/>
</dbReference>
<dbReference type="GO" id="GO:0030490">
    <property type="term" value="P:maturation of SSU-rRNA"/>
    <property type="evidence" value="ECO:0007669"/>
    <property type="project" value="TreeGrafter"/>
</dbReference>
<feature type="domain" description="RNase L inhibitor RLI-like possible metal-binding" evidence="9">
    <location>
        <begin position="50"/>
        <end position="83"/>
    </location>
</feature>
<dbReference type="EC" id="2.5.1.157" evidence="6"/>
<feature type="binding site" evidence="6">
    <location>
        <position position="151"/>
    </location>
    <ligand>
        <name>S-adenosyl-L-methionine</name>
        <dbReference type="ChEBI" id="CHEBI:59789"/>
    </ligand>
</feature>
<keyword evidence="1 6" id="KW-0963">Cytoplasm</keyword>
<dbReference type="GO" id="GO:0005737">
    <property type="term" value="C:cytoplasm"/>
    <property type="evidence" value="ECO:0007669"/>
    <property type="project" value="UniProtKB-SubCell"/>
</dbReference>
<keyword evidence="2 6" id="KW-0690">Ribosome biogenesis</keyword>
<dbReference type="AlphaFoldDB" id="A0A9W8Y2E3"/>